<dbReference type="InterPro" id="IPR032821">
    <property type="entry name" value="PKS_assoc"/>
</dbReference>
<keyword evidence="2" id="KW-0597">Phosphoprotein</keyword>
<dbReference type="InterPro" id="IPR013217">
    <property type="entry name" value="Methyltransf_12"/>
</dbReference>
<dbReference type="InterPro" id="IPR049552">
    <property type="entry name" value="PKS_DH_N"/>
</dbReference>
<dbReference type="InterPro" id="IPR020806">
    <property type="entry name" value="PKS_PP-bd"/>
</dbReference>
<dbReference type="PANTHER" id="PTHR43775">
    <property type="entry name" value="FATTY ACID SYNTHASE"/>
    <property type="match status" value="1"/>
</dbReference>
<evidence type="ECO:0000256" key="1">
    <source>
        <dbReference type="ARBA" id="ARBA00022450"/>
    </source>
</evidence>
<dbReference type="InterPro" id="IPR014031">
    <property type="entry name" value="Ketoacyl_synth_C"/>
</dbReference>
<evidence type="ECO:0000259" key="13">
    <source>
        <dbReference type="PROSITE" id="PS52019"/>
    </source>
</evidence>
<dbReference type="SMART" id="SM00829">
    <property type="entry name" value="PKS_ER"/>
    <property type="match status" value="1"/>
</dbReference>
<keyword evidence="3" id="KW-0489">Methyltransferase</keyword>
<dbReference type="InterPro" id="IPR020841">
    <property type="entry name" value="PKS_Beta-ketoAc_synthase_dom"/>
</dbReference>
<dbReference type="InterPro" id="IPR042104">
    <property type="entry name" value="PKS_dehydratase_sf"/>
</dbReference>
<dbReference type="SMART" id="SM00823">
    <property type="entry name" value="PKS_PP"/>
    <property type="match status" value="1"/>
</dbReference>
<keyword evidence="4" id="KW-0808">Transferase</keyword>
<keyword evidence="1" id="KW-0596">Phosphopantetheine</keyword>
<dbReference type="Gene3D" id="3.10.129.110">
    <property type="entry name" value="Polyketide synthase dehydratase"/>
    <property type="match status" value="1"/>
</dbReference>
<dbReference type="InterPro" id="IPR013968">
    <property type="entry name" value="PKS_KR"/>
</dbReference>
<dbReference type="Gene3D" id="3.40.50.720">
    <property type="entry name" value="NAD(P)-binding Rossmann-like Domain"/>
    <property type="match status" value="1"/>
</dbReference>
<dbReference type="Gene3D" id="1.10.1200.10">
    <property type="entry name" value="ACP-like"/>
    <property type="match status" value="1"/>
</dbReference>
<dbReference type="Pfam" id="PF00550">
    <property type="entry name" value="PP-binding"/>
    <property type="match status" value="1"/>
</dbReference>
<dbReference type="SMART" id="SM00826">
    <property type="entry name" value="PKS_DH"/>
    <property type="match status" value="1"/>
</dbReference>
<dbReference type="InterPro" id="IPR049900">
    <property type="entry name" value="PKS_mFAS_DH"/>
</dbReference>
<dbReference type="PROSITE" id="PS50075">
    <property type="entry name" value="CARRIER"/>
    <property type="match status" value="1"/>
</dbReference>
<dbReference type="Pfam" id="PF00109">
    <property type="entry name" value="ketoacyl-synt"/>
    <property type="match status" value="1"/>
</dbReference>
<dbReference type="GeneID" id="63717035"/>
<dbReference type="EMBL" id="LAYC01000002">
    <property type="protein sequence ID" value="KYK57383.1"/>
    <property type="molecule type" value="Genomic_DNA"/>
</dbReference>
<dbReference type="STRING" id="98403.A0A151GJS5"/>
<feature type="region of interest" description="C-terminal hotdog fold" evidence="9">
    <location>
        <begin position="1328"/>
        <end position="1472"/>
    </location>
</feature>
<dbReference type="Pfam" id="PF14765">
    <property type="entry name" value="PS-DH"/>
    <property type="match status" value="1"/>
</dbReference>
<dbReference type="InParanoid" id="A0A151GJS5"/>
<dbReference type="SUPFAM" id="SSF50129">
    <property type="entry name" value="GroES-like"/>
    <property type="match status" value="1"/>
</dbReference>
<evidence type="ECO:0000256" key="3">
    <source>
        <dbReference type="ARBA" id="ARBA00022603"/>
    </source>
</evidence>
<dbReference type="GO" id="GO:0004312">
    <property type="term" value="F:fatty acid synthase activity"/>
    <property type="evidence" value="ECO:0007669"/>
    <property type="project" value="TreeGrafter"/>
</dbReference>
<dbReference type="InterPro" id="IPR020843">
    <property type="entry name" value="ER"/>
</dbReference>
<dbReference type="InterPro" id="IPR050091">
    <property type="entry name" value="PKS_NRPS_Biosynth_Enz"/>
</dbReference>
<dbReference type="InterPro" id="IPR016035">
    <property type="entry name" value="Acyl_Trfase/lysoPLipase"/>
</dbReference>
<feature type="active site" description="Proton donor; for dehydratase activity" evidence="9">
    <location>
        <position position="1389"/>
    </location>
</feature>
<dbReference type="SMART" id="SM00825">
    <property type="entry name" value="PKS_KS"/>
    <property type="match status" value="1"/>
</dbReference>
<name>A0A151GJS5_DRECN</name>
<dbReference type="GO" id="GO:0016491">
    <property type="term" value="F:oxidoreductase activity"/>
    <property type="evidence" value="ECO:0007669"/>
    <property type="project" value="UniProtKB-KW"/>
</dbReference>
<dbReference type="PROSITE" id="PS52019">
    <property type="entry name" value="PKS_MFAS_DH"/>
    <property type="match status" value="1"/>
</dbReference>
<dbReference type="InterPro" id="IPR057326">
    <property type="entry name" value="KR_dom"/>
</dbReference>
<evidence type="ECO:0000256" key="10">
    <source>
        <dbReference type="SAM" id="MobiDB-lite"/>
    </source>
</evidence>
<feature type="region of interest" description="Disordered" evidence="10">
    <location>
        <begin position="649"/>
        <end position="693"/>
    </location>
</feature>
<dbReference type="Gene3D" id="3.30.70.3290">
    <property type="match status" value="1"/>
</dbReference>
<evidence type="ECO:0000256" key="6">
    <source>
        <dbReference type="ARBA" id="ARBA00023002"/>
    </source>
</evidence>
<dbReference type="CDD" id="cd02440">
    <property type="entry name" value="AdoMet_MTases"/>
    <property type="match status" value="1"/>
</dbReference>
<dbReference type="Gene3D" id="3.40.366.10">
    <property type="entry name" value="Malonyl-Coenzyme A Acyl Carrier Protein, domain 2"/>
    <property type="match status" value="1"/>
</dbReference>
<feature type="active site" description="Proton acceptor; for dehydratase activity" evidence="9">
    <location>
        <position position="1220"/>
    </location>
</feature>
<evidence type="ECO:0000259" key="11">
    <source>
        <dbReference type="PROSITE" id="PS50075"/>
    </source>
</evidence>
<evidence type="ECO:0000256" key="4">
    <source>
        <dbReference type="ARBA" id="ARBA00022679"/>
    </source>
</evidence>
<evidence type="ECO:0000256" key="5">
    <source>
        <dbReference type="ARBA" id="ARBA00022857"/>
    </source>
</evidence>
<dbReference type="InterPro" id="IPR014043">
    <property type="entry name" value="Acyl_transferase_dom"/>
</dbReference>
<organism evidence="14 15">
    <name type="scientific">Drechmeria coniospora</name>
    <name type="common">Nematophagous fungus</name>
    <name type="synonym">Meria coniospora</name>
    <dbReference type="NCBI Taxonomy" id="98403"/>
    <lineage>
        <taxon>Eukaryota</taxon>
        <taxon>Fungi</taxon>
        <taxon>Dikarya</taxon>
        <taxon>Ascomycota</taxon>
        <taxon>Pezizomycotina</taxon>
        <taxon>Sordariomycetes</taxon>
        <taxon>Hypocreomycetidae</taxon>
        <taxon>Hypocreales</taxon>
        <taxon>Ophiocordycipitaceae</taxon>
        <taxon>Drechmeria</taxon>
    </lineage>
</organism>
<dbReference type="InterPro" id="IPR016039">
    <property type="entry name" value="Thiolase-like"/>
</dbReference>
<dbReference type="InterPro" id="IPR036736">
    <property type="entry name" value="ACP-like_sf"/>
</dbReference>
<keyword evidence="5" id="KW-0521">NADP</keyword>
<dbReference type="Pfam" id="PF21089">
    <property type="entry name" value="PKS_DH_N"/>
    <property type="match status" value="1"/>
</dbReference>
<feature type="domain" description="Carrier" evidence="11">
    <location>
        <begin position="2660"/>
        <end position="2738"/>
    </location>
</feature>
<dbReference type="FunFam" id="3.40.50.720:FF:000209">
    <property type="entry name" value="Polyketide synthase Pks12"/>
    <property type="match status" value="1"/>
</dbReference>
<dbReference type="Pfam" id="PF08240">
    <property type="entry name" value="ADH_N"/>
    <property type="match status" value="1"/>
</dbReference>
<sequence>MPSFTESPGEPYVPAPYNNIDRHDVHISTEPSVKHERPTADPIAIVGMAMRLPGRVHNGEEFWKMMTEKRNGLCEVPQDRYNVGGFHDPSGKPGTFQMDKGYFLQDVDIQQFDTSFFSVSKTELERLDPQQRQLLEVTYECMEDSGATSWRGSNIGCYVGVFGDDWQDLNAKEPLHRGGYRVTGYDDFVLGNRVSYEYDLHGPSMTVKTGCSSSLVCLDMACEAIRKGDCDGALVCGTGLIFSPTMTLALSDQGVLSPSGVCKTFDASANGYGRGEAVNAIYVKRLSQAMADGDPIRAIIRGTSVNCDGHTQAMLTPSPIAQEALIRRAYAQAGIADLSKTAMVECHGTGTSVGDPLETAAVARCFGDKGIIITSVKPNVGHSEGAAGLTSLIKAVLAIEHRQIPPNIFFETPNPEIPFEKCKLHVPVETEEWPHGRAERVSVNSFGIGGVNAHVIVESLREYNNRGKWSSGELTQMIGKSQADSIGIAYLNGHDETYESFHQNGIALIKVNGHSNGKIDEKVNSHINGYHKSNSCTNGHSDNDIDNSNSTVNGKGTINGNGTVKGSDNVNGNGTVDSACPVNGNGSINGNSTVKCIGTINGSGSVNGNGAFNGDGTMKSNGAVNGNGTISGNGTVNCNNTVNGVANDTANGDGNTHHANSISNGNSNGVLNGAGMEKGIGNGPENINGHGPEVSLEYAHMDGKGSVDAIVSNGNGSVYGNGISRSNDRGLDHSLDEEFPLRPQLLLFSASGDSSLKASIEEHQNYLTQSDASLKDIAYTLALRREHKSHRAYAIAANKNSLDLSPSEHSNKAARVAWVFTGQGAQWPEMGAQLIDSNLVFRSTIDKLDNFLRGLPAPPSWTIKDELRKAAGKSRVQKAEMGHPLSIAVQVALVDVLRSWNIQPDIVLGHSSGETAAAYACGAITAEAAMAIGTFRGTNSTQTSDKRGSMAAIGLGPHEMAPYMESGVVVACENSQCSVTVSGDTEQVEKVVQNVKEKQPGVLARMLRVERAFHSHHMLENGPQYEEHLLPFVTSVSPVVPFYSSVTGKRLTGDGSLGPAYWRKNMESPVLFNTALRSALAGVDGKVAIVEIGPHPALKGPIGQILRDLDRGDDVHMGTLQRDKIDEESMLHLAGKLFQHGVDVDYSAVGVAGGSHVRNMPRYSWKRDTAHWAESRMTREWRFREHAPHELLGSRVLEVSNSPFWRNKLALEDAPWLSGHEVNGQVIFPGAGYICMVGEAIRQLEGDTTYSLRNVKITAGLVLDHGKTVELVTSITPISSDSSDESPWYTFGISSHDGTRWINHCAGEARASVDKSVDLSAQAQAPLPRKVEDGEWYGILNRVGFNYTGLFQGLRNISSATDASLSTAAVPFLQTGTRGNYAMHPATIDQCFQLFTVSAYRGLGRNCKSIAVPTFIEGMIVRPTTDDLDVVADIGTLERGSFVGNLTAQSNGEMILSLRGFKASALTREDDADENLPLITQFEWKPHADFLNLKDHMHPRTHIPREWSLFEELMILCIIDHVENIRLTEETQPHLRKFLSWMQEQLEKYKSGANVFVSNETRLWELTREQRLSRIEEIVIDGEKSQYPAFCIAIHRLFKAVDSIFEGKTHPLHVLMKDDILTDFYAVGDELEYEDALQALGHTNPRLRILEVGAGTGGTTVKVLKALKSRQGERLFGSYTYTDISTGFMAAAKERFADVENIEYAALDISQSPVEQGFQEGGYDLIVASNVIHATPCLQTSLLHLRTLLSPGGRLFLQELCPDAKYVNYVMGYLSGWWLGDDDNRSSEPYISPERWTKELVAAGFQEPAIAIDGIAPYQQSAGIMAVPAITVNKPPRVTLVTYTLSGAYVREAKDTLEARGMAVDVCLFGSPLPAQDAISLLDLQEAMVHGLTKDSFESLVAHLNSINAKLVWATRPSQVNCEDPRTAMTLGLARTARSELSVKLFTVEIDTKITPSSATEALVDVLMRVQSPELDADSMDPDWEFAVVGNRILVPRMHWQTMSNAFSSTERASDDPSLKYLTVKTPGLLHTMGWSEVTRTPLGHGQVLVQTKAIGLNFRDVLIALGVLDNSPREIGLEGCGIITEVGPGVQKFAIGDRVMYMSSGCFTTHIALSQTLCVKIDDSLSFEQGAALPCVYATATMALTDKANLKHGQSILIHSACGGVGLAAIQIAQMLGAEVYCTVGNDEKIQYLIEQHKIPRSHIFNSRDSSFLGDVMRATNDRGVDVVLNSLAGELLQASWKCVAEFGTMIEIGKRDFRRRAKLSMEAFEANRTFVGLDLWQVSQVRPEKAAELLERCVRWIRDGALNPGVIAKVFEAGQIQDAFRFMQGGRHIGKIIVAMPDDPSSVEAVADRPAPSFRSDRSYLLVGGLGGLGRAIAMWMVEQGARHLVFLSRSAKVKPELQGFMDELQSQGCEVQLAAGSVSNVEDVEKAVQAASRPIAGVMNLSMVLKDVSLSDMSFDDWTTAVAPKVQGTWNLHNAITSELDFFILCSSYSGIVGQWGQANYSAANTFLDAFVQFRHRNGLAASVIDIGVMGEVGFVSKNKDILDRFQKSGMRILKEQDLLDATNLAIQRSRPINPRASDGAYTSPGQILLGLVTTVPIASPNNRVVWKKDVRMSIYHNINGAADASAKTTKEQDSVGALLAAAASDPAILEEQSTTTIIATAIASALANFLIKEEGSIKIEHSPENAGLDSLVAMELRNWIRQKFSVETTVMTIVQSPSLLNLGDLIRVALVQRA</sequence>
<feature type="region of interest" description="Disordered" evidence="10">
    <location>
        <begin position="530"/>
        <end position="570"/>
    </location>
</feature>
<dbReference type="InterPro" id="IPR009081">
    <property type="entry name" value="PP-bd_ACP"/>
</dbReference>
<feature type="domain" description="PKS/mFAS DH" evidence="13">
    <location>
        <begin position="1189"/>
        <end position="1472"/>
    </location>
</feature>
<dbReference type="InterPro" id="IPR036291">
    <property type="entry name" value="NAD(P)-bd_dom_sf"/>
</dbReference>
<dbReference type="GO" id="GO:0031177">
    <property type="term" value="F:phosphopantetheine binding"/>
    <property type="evidence" value="ECO:0007669"/>
    <property type="project" value="InterPro"/>
</dbReference>
<feature type="region of interest" description="N-terminal hotdog fold" evidence="9">
    <location>
        <begin position="1189"/>
        <end position="1316"/>
    </location>
</feature>
<dbReference type="Gene3D" id="3.90.180.10">
    <property type="entry name" value="Medium-chain alcohol dehydrogenases, catalytic domain"/>
    <property type="match status" value="1"/>
</dbReference>
<dbReference type="Gene3D" id="3.40.50.150">
    <property type="entry name" value="Vaccinia Virus protein VP39"/>
    <property type="match status" value="1"/>
</dbReference>
<dbReference type="Pfam" id="PF00698">
    <property type="entry name" value="Acyl_transf_1"/>
    <property type="match status" value="1"/>
</dbReference>
<dbReference type="InterPro" id="IPR013154">
    <property type="entry name" value="ADH-like_N"/>
</dbReference>
<dbReference type="GO" id="GO:0044550">
    <property type="term" value="P:secondary metabolite biosynthetic process"/>
    <property type="evidence" value="ECO:0007669"/>
    <property type="project" value="TreeGrafter"/>
</dbReference>
<dbReference type="InterPro" id="IPR018201">
    <property type="entry name" value="Ketoacyl_synth_AS"/>
</dbReference>
<dbReference type="InterPro" id="IPR016036">
    <property type="entry name" value="Malonyl_transacylase_ACP-bd"/>
</dbReference>
<dbReference type="InterPro" id="IPR029063">
    <property type="entry name" value="SAM-dependent_MTases_sf"/>
</dbReference>
<dbReference type="InterPro" id="IPR001227">
    <property type="entry name" value="Ac_transferase_dom_sf"/>
</dbReference>
<dbReference type="SMART" id="SM00822">
    <property type="entry name" value="PKS_KR"/>
    <property type="match status" value="1"/>
</dbReference>
<dbReference type="PANTHER" id="PTHR43775:SF49">
    <property type="entry name" value="SYNTHASE, PUTATIVE (JCVI)-RELATED"/>
    <property type="match status" value="1"/>
</dbReference>
<dbReference type="GO" id="GO:0006633">
    <property type="term" value="P:fatty acid biosynthetic process"/>
    <property type="evidence" value="ECO:0007669"/>
    <property type="project" value="InterPro"/>
</dbReference>
<dbReference type="GO" id="GO:0032259">
    <property type="term" value="P:methylation"/>
    <property type="evidence" value="ECO:0007669"/>
    <property type="project" value="UniProtKB-KW"/>
</dbReference>
<dbReference type="SUPFAM" id="SSF47336">
    <property type="entry name" value="ACP-like"/>
    <property type="match status" value="1"/>
</dbReference>
<dbReference type="Pfam" id="PF23114">
    <property type="entry name" value="NAD-bd_HRPKS_sdrA"/>
    <property type="match status" value="1"/>
</dbReference>
<dbReference type="GO" id="GO:1901336">
    <property type="term" value="P:lactone biosynthetic process"/>
    <property type="evidence" value="ECO:0007669"/>
    <property type="project" value="UniProtKB-ARBA"/>
</dbReference>
<evidence type="ECO:0000256" key="9">
    <source>
        <dbReference type="PROSITE-ProRule" id="PRU01363"/>
    </source>
</evidence>
<dbReference type="SUPFAM" id="SSF51735">
    <property type="entry name" value="NAD(P)-binding Rossmann-fold domains"/>
    <property type="match status" value="2"/>
</dbReference>
<dbReference type="SUPFAM" id="SSF53335">
    <property type="entry name" value="S-adenosyl-L-methionine-dependent methyltransferases"/>
    <property type="match status" value="1"/>
</dbReference>
<dbReference type="SUPFAM" id="SSF52151">
    <property type="entry name" value="FabD/lysophospholipase-like"/>
    <property type="match status" value="1"/>
</dbReference>
<evidence type="ECO:0000313" key="15">
    <source>
        <dbReference type="Proteomes" id="UP000076580"/>
    </source>
</evidence>
<feature type="domain" description="Ketosynthase family 3 (KS3)" evidence="12">
    <location>
        <begin position="40"/>
        <end position="459"/>
    </location>
</feature>
<dbReference type="PROSITE" id="PS52004">
    <property type="entry name" value="KS3_2"/>
    <property type="match status" value="1"/>
</dbReference>
<dbReference type="SMART" id="SM00827">
    <property type="entry name" value="PKS_AT"/>
    <property type="match status" value="1"/>
</dbReference>
<gene>
    <name evidence="14" type="ORF">DCS_04392</name>
</gene>
<dbReference type="InterPro" id="IPR020807">
    <property type="entry name" value="PKS_DH"/>
</dbReference>
<dbReference type="InterPro" id="IPR011032">
    <property type="entry name" value="GroES-like_sf"/>
</dbReference>
<dbReference type="Pfam" id="PF08242">
    <property type="entry name" value="Methyltransf_12"/>
    <property type="match status" value="1"/>
</dbReference>
<keyword evidence="7" id="KW-0511">Multifunctional enzyme</keyword>
<dbReference type="GO" id="GO:0004315">
    <property type="term" value="F:3-oxoacyl-[acyl-carrier-protein] synthase activity"/>
    <property type="evidence" value="ECO:0007669"/>
    <property type="project" value="InterPro"/>
</dbReference>
<reference evidence="14 15" key="1">
    <citation type="journal article" date="2016" name="Sci. Rep.">
        <title>Insights into Adaptations to a Near-Obligate Nematode Endoparasitic Lifestyle from the Finished Genome of Drechmeria coniospora.</title>
        <authorList>
            <person name="Zhang L."/>
            <person name="Zhou Z."/>
            <person name="Guo Q."/>
            <person name="Fokkens L."/>
            <person name="Miskei M."/>
            <person name="Pocsi I."/>
            <person name="Zhang W."/>
            <person name="Chen M."/>
            <person name="Wang L."/>
            <person name="Sun Y."/>
            <person name="Donzelli B.G."/>
            <person name="Gibson D.M."/>
            <person name="Nelson D.R."/>
            <person name="Luo J.G."/>
            <person name="Rep M."/>
            <person name="Liu H."/>
            <person name="Yang S."/>
            <person name="Wang J."/>
            <person name="Krasnoff S.B."/>
            <person name="Xu Y."/>
            <person name="Molnar I."/>
            <person name="Lin M."/>
        </authorList>
    </citation>
    <scope>NUCLEOTIDE SEQUENCE [LARGE SCALE GENOMIC DNA]</scope>
    <source>
        <strain evidence="14 15">ARSEF 6962</strain>
    </source>
</reference>
<dbReference type="InterPro" id="IPR056501">
    <property type="entry name" value="NAD-bd_HRPKS_sdrA"/>
</dbReference>
<feature type="compositionally biased region" description="Polar residues" evidence="10">
    <location>
        <begin position="649"/>
        <end position="670"/>
    </location>
</feature>
<dbReference type="Pfam" id="PF16197">
    <property type="entry name" value="KAsynt_C_assoc"/>
    <property type="match status" value="1"/>
</dbReference>
<evidence type="ECO:0000256" key="2">
    <source>
        <dbReference type="ARBA" id="ARBA00022553"/>
    </source>
</evidence>
<dbReference type="InterPro" id="IPR014030">
    <property type="entry name" value="Ketoacyl_synth_N"/>
</dbReference>
<dbReference type="Pfam" id="PF22621">
    <property type="entry name" value="CurL-like_PKS_C"/>
    <property type="match status" value="1"/>
</dbReference>
<evidence type="ECO:0000313" key="14">
    <source>
        <dbReference type="EMBL" id="KYK57383.1"/>
    </source>
</evidence>
<proteinExistence type="predicted"/>
<dbReference type="PROSITE" id="PS00606">
    <property type="entry name" value="KS3_1"/>
    <property type="match status" value="1"/>
</dbReference>
<evidence type="ECO:0000256" key="8">
    <source>
        <dbReference type="ARBA" id="ARBA00023315"/>
    </source>
</evidence>
<dbReference type="CDD" id="cd00833">
    <property type="entry name" value="PKS"/>
    <property type="match status" value="1"/>
</dbReference>
<accession>A0A151GJS5</accession>
<evidence type="ECO:0000256" key="7">
    <source>
        <dbReference type="ARBA" id="ARBA00023268"/>
    </source>
</evidence>
<keyword evidence="6" id="KW-0560">Oxidoreductase</keyword>
<dbReference type="Gene3D" id="3.40.47.10">
    <property type="match status" value="1"/>
</dbReference>
<dbReference type="GO" id="GO:0008168">
    <property type="term" value="F:methyltransferase activity"/>
    <property type="evidence" value="ECO:0007669"/>
    <property type="project" value="UniProtKB-KW"/>
</dbReference>
<dbReference type="Pfam" id="PF02801">
    <property type="entry name" value="Ketoacyl-synt_C"/>
    <property type="match status" value="1"/>
</dbReference>
<dbReference type="Pfam" id="PF08659">
    <property type="entry name" value="KR"/>
    <property type="match status" value="1"/>
</dbReference>
<keyword evidence="8" id="KW-0012">Acyltransferase</keyword>
<protein>
    <submittedName>
        <fullName evidence="14">Polyketide synthase</fullName>
    </submittedName>
</protein>
<dbReference type="CDD" id="cd05195">
    <property type="entry name" value="enoyl_red"/>
    <property type="match status" value="1"/>
</dbReference>
<dbReference type="SUPFAM" id="SSF55048">
    <property type="entry name" value="Probable ACP-binding domain of malonyl-CoA ACP transacylase"/>
    <property type="match status" value="1"/>
</dbReference>
<dbReference type="RefSeq" id="XP_040656735.1">
    <property type="nucleotide sequence ID" value="XM_040801702.1"/>
</dbReference>
<evidence type="ECO:0000259" key="12">
    <source>
        <dbReference type="PROSITE" id="PS52004"/>
    </source>
</evidence>
<keyword evidence="15" id="KW-1185">Reference proteome</keyword>
<dbReference type="SUPFAM" id="SSF53901">
    <property type="entry name" value="Thiolase-like"/>
    <property type="match status" value="1"/>
</dbReference>
<comment type="caution">
    <text evidence="14">The sequence shown here is derived from an EMBL/GenBank/DDBJ whole genome shotgun (WGS) entry which is preliminary data.</text>
</comment>
<dbReference type="Pfam" id="PF13602">
    <property type="entry name" value="ADH_zinc_N_2"/>
    <property type="match status" value="1"/>
</dbReference>
<dbReference type="Proteomes" id="UP000076580">
    <property type="component" value="Chromosome 02"/>
</dbReference>
<dbReference type="InterPro" id="IPR049551">
    <property type="entry name" value="PKS_DH_C"/>
</dbReference>